<dbReference type="PANTHER" id="PTHR46333:SF2">
    <property type="entry name" value="CYTOKINESIS PROTEIN 3"/>
    <property type="match status" value="1"/>
</dbReference>
<dbReference type="AlphaFoldDB" id="F2IIT1"/>
<dbReference type="eggNOG" id="COG5279">
    <property type="taxonomic scope" value="Bacteria"/>
</dbReference>
<organism evidence="3 4">
    <name type="scientific">Fluviicola taffensis (strain DSM 16823 / NCIMB 13979 / RW262)</name>
    <dbReference type="NCBI Taxonomy" id="755732"/>
    <lineage>
        <taxon>Bacteria</taxon>
        <taxon>Pseudomonadati</taxon>
        <taxon>Bacteroidota</taxon>
        <taxon>Flavobacteriia</taxon>
        <taxon>Flavobacteriales</taxon>
        <taxon>Crocinitomicaceae</taxon>
        <taxon>Fluviicola</taxon>
    </lineage>
</organism>
<dbReference type="STRING" id="755732.Fluta_0784"/>
<dbReference type="KEGG" id="fte:Fluta_0784"/>
<evidence type="ECO:0000313" key="3">
    <source>
        <dbReference type="EMBL" id="AEA42788.1"/>
    </source>
</evidence>
<dbReference type="InterPro" id="IPR002931">
    <property type="entry name" value="Transglutaminase-like"/>
</dbReference>
<name>F2IIT1_FLUTR</name>
<dbReference type="GO" id="GO:0005737">
    <property type="term" value="C:cytoplasm"/>
    <property type="evidence" value="ECO:0007669"/>
    <property type="project" value="TreeGrafter"/>
</dbReference>
<dbReference type="Pfam" id="PF01841">
    <property type="entry name" value="Transglut_core"/>
    <property type="match status" value="1"/>
</dbReference>
<reference evidence="3 4" key="1">
    <citation type="journal article" date="2011" name="Stand. Genomic Sci.">
        <title>Complete genome sequence of the gliding freshwater bacterium Fluviicola taffensis type strain (RW262).</title>
        <authorList>
            <person name="Woyke T."/>
            <person name="Chertkov O."/>
            <person name="Lapidus A."/>
            <person name="Nolan M."/>
            <person name="Lucas S."/>
            <person name="Del Rio T.G."/>
            <person name="Tice H."/>
            <person name="Cheng J.F."/>
            <person name="Tapia R."/>
            <person name="Han C."/>
            <person name="Goodwin L."/>
            <person name="Pitluck S."/>
            <person name="Liolios K."/>
            <person name="Pagani I."/>
            <person name="Ivanova N."/>
            <person name="Huntemann M."/>
            <person name="Mavromatis K."/>
            <person name="Mikhailova N."/>
            <person name="Pati A."/>
            <person name="Chen A."/>
            <person name="Palaniappan K."/>
            <person name="Land M."/>
            <person name="Hauser L."/>
            <person name="Brambilla E.M."/>
            <person name="Rohde M."/>
            <person name="Mwirichia R."/>
            <person name="Sikorski J."/>
            <person name="Tindall B.J."/>
            <person name="Goker M."/>
            <person name="Bristow J."/>
            <person name="Eisen J.A."/>
            <person name="Markowitz V."/>
            <person name="Hugenholtz P."/>
            <person name="Klenk H.P."/>
            <person name="Kyrpides N.C."/>
        </authorList>
    </citation>
    <scope>NUCLEOTIDE SEQUENCE [LARGE SCALE GENOMIC DNA]</scope>
    <source>
        <strain evidence="4">DSM 16823 / RW262 / RW262</strain>
    </source>
</reference>
<dbReference type="EMBL" id="CP002542">
    <property type="protein sequence ID" value="AEA42788.1"/>
    <property type="molecule type" value="Genomic_DNA"/>
</dbReference>
<sequence length="332" mass="38228" precursor="true">MRFILISFLIFVVHNSLALDQVNTKLNNYAKACPEKTSRDLKSLVNYLSKGGNTQTQQVELFCYWIAENISYDTESYVSGKTTETAKILVSRKGVCQNYAELLQKMCESVQIECHIVSGYSKGYGYSKKKPFQSPDHAWNIVKVDGKYLFVDATWSCGYVDQVKGSLMFFKELKIEEIFADPNYFLMTHLPGDPRWQIRNNPITMTSFTSNDSVKDMLKLTLPNYNYLDSLKTYLAADSLDRRVMSAISTYNFNPINANLTEVGDAYYNKAWKTSQNTNDIKNYETAIIWYDKSIMIFSKLNNTYGAKWISNSKKGLKYCTYQIDILKKDKK</sequence>
<dbReference type="InterPro" id="IPR038765">
    <property type="entry name" value="Papain-like_cys_pep_sf"/>
</dbReference>
<accession>F2IIT1</accession>
<dbReference type="OrthoDB" id="9788327at2"/>
<dbReference type="Gene3D" id="3.10.620.30">
    <property type="match status" value="1"/>
</dbReference>
<dbReference type="RefSeq" id="WP_013685560.1">
    <property type="nucleotide sequence ID" value="NC_015321.1"/>
</dbReference>
<dbReference type="SUPFAM" id="SSF54001">
    <property type="entry name" value="Cysteine proteinases"/>
    <property type="match status" value="1"/>
</dbReference>
<keyword evidence="4" id="KW-1185">Reference proteome</keyword>
<feature type="chain" id="PRO_5003278455" evidence="1">
    <location>
        <begin position="19"/>
        <end position="332"/>
    </location>
</feature>
<evidence type="ECO:0000256" key="1">
    <source>
        <dbReference type="SAM" id="SignalP"/>
    </source>
</evidence>
<dbReference type="PANTHER" id="PTHR46333">
    <property type="entry name" value="CYTOKINESIS PROTEIN 3"/>
    <property type="match status" value="1"/>
</dbReference>
<dbReference type="Proteomes" id="UP000007463">
    <property type="component" value="Chromosome"/>
</dbReference>
<gene>
    <name evidence="3" type="ordered locus">Fluta_0784</name>
</gene>
<reference evidence="4" key="2">
    <citation type="submission" date="2011-02" db="EMBL/GenBank/DDBJ databases">
        <title>The complete genome of Fluviicola taffensis DSM 16823.</title>
        <authorList>
            <consortium name="US DOE Joint Genome Institute (JGI-PGF)"/>
            <person name="Lucas S."/>
            <person name="Copeland A."/>
            <person name="Lapidus A."/>
            <person name="Bruce D."/>
            <person name="Goodwin L."/>
            <person name="Pitluck S."/>
            <person name="Kyrpides N."/>
            <person name="Mavromatis K."/>
            <person name="Ivanova N."/>
            <person name="Mikhailova N."/>
            <person name="Pagani I."/>
            <person name="Chertkov O."/>
            <person name="Detter J.C."/>
            <person name="Han C."/>
            <person name="Tapia R."/>
            <person name="Land M."/>
            <person name="Hauser L."/>
            <person name="Markowitz V."/>
            <person name="Cheng J.-F."/>
            <person name="Hugenholtz P."/>
            <person name="Woyke T."/>
            <person name="Wu D."/>
            <person name="Tindall B."/>
            <person name="Pomrenke H.G."/>
            <person name="Brambilla E."/>
            <person name="Klenk H.-P."/>
            <person name="Eisen J.A."/>
        </authorList>
    </citation>
    <scope>NUCLEOTIDE SEQUENCE [LARGE SCALE GENOMIC DNA]</scope>
    <source>
        <strain evidence="4">DSM 16823 / RW262 / RW262</strain>
    </source>
</reference>
<feature type="domain" description="Transglutaminase-like" evidence="2">
    <location>
        <begin position="88"/>
        <end position="155"/>
    </location>
</feature>
<feature type="signal peptide" evidence="1">
    <location>
        <begin position="1"/>
        <end position="18"/>
    </location>
</feature>
<proteinExistence type="predicted"/>
<dbReference type="SMART" id="SM00460">
    <property type="entry name" value="TGc"/>
    <property type="match status" value="1"/>
</dbReference>
<dbReference type="InterPro" id="IPR052557">
    <property type="entry name" value="CAP/Cytokinesis_protein"/>
</dbReference>
<evidence type="ECO:0000313" key="4">
    <source>
        <dbReference type="Proteomes" id="UP000007463"/>
    </source>
</evidence>
<keyword evidence="1" id="KW-0732">Signal</keyword>
<protein>
    <submittedName>
        <fullName evidence="3">Transglutaminase domain-containing protein</fullName>
    </submittedName>
</protein>
<dbReference type="HOGENOM" id="CLU_836137_0_0_10"/>
<evidence type="ECO:0000259" key="2">
    <source>
        <dbReference type="SMART" id="SM00460"/>
    </source>
</evidence>